<dbReference type="EMBL" id="CP042469">
    <property type="protein sequence ID" value="QOX63608.1"/>
    <property type="molecule type" value="Genomic_DNA"/>
</dbReference>
<proteinExistence type="predicted"/>
<sequence length="364" mass="40301">MKLGIVGLPNVGKSTLFNAITKAGAEAANYPFCTIEPNVGVVTVPDERLKVLHEMYDSKKTVYTTIEFYDIAGLVKGASKGEGLGNKFLGHIREVASIIHVVRCFDDPNVVHVDGKINPLSDIETINMELILSDMEVLDRRIQKTQKNLKGEKGLQSELDILKKIKEALDNGMSARTLELTNEEREFVKSLELLSFKPIIYAANVSEDEAVSQTDNEYVAAVRQFAASEDSDVVVICAKLEAEIAELDEDEKAVFFEELGITESGLDKLIKASYHLLDLISFLTAGPQEVRAWTIRRGMKAPQAAGRIHTDFERGFIRAETIAYNELVQCGGNLATAKEKGLIRSEGKEYVVKDGDVILFRFNV</sequence>
<organism evidence="1 2">
    <name type="scientific">Anoxybacterium hadale</name>
    <dbReference type="NCBI Taxonomy" id="3408580"/>
    <lineage>
        <taxon>Bacteria</taxon>
        <taxon>Bacillati</taxon>
        <taxon>Bacillota</taxon>
        <taxon>Clostridia</taxon>
        <taxon>Peptostreptococcales</taxon>
        <taxon>Anaerovoracaceae</taxon>
        <taxon>Anoxybacterium</taxon>
    </lineage>
</organism>
<name>A0ACD1AAP9_9FIRM</name>
<evidence type="ECO:0000313" key="2">
    <source>
        <dbReference type="Proteomes" id="UP000594014"/>
    </source>
</evidence>
<reference evidence="1" key="1">
    <citation type="submission" date="2019-08" db="EMBL/GenBank/DDBJ databases">
        <title>Genome sequence of Clostridiales bacterium MT110.</title>
        <authorList>
            <person name="Cao J."/>
        </authorList>
    </citation>
    <scope>NUCLEOTIDE SEQUENCE</scope>
    <source>
        <strain evidence="1">MT110</strain>
    </source>
</reference>
<dbReference type="Proteomes" id="UP000594014">
    <property type="component" value="Chromosome"/>
</dbReference>
<protein>
    <submittedName>
        <fullName evidence="1">Redox-regulated ATPase YchF</fullName>
    </submittedName>
</protein>
<accession>A0ACD1AAP9</accession>
<evidence type="ECO:0000313" key="1">
    <source>
        <dbReference type="EMBL" id="QOX63608.1"/>
    </source>
</evidence>
<gene>
    <name evidence="1" type="primary">ychF</name>
    <name evidence="1" type="ORF">FRZ06_09720</name>
</gene>
<keyword evidence="2" id="KW-1185">Reference proteome</keyword>